<proteinExistence type="predicted"/>
<dbReference type="Pfam" id="PF03473">
    <property type="entry name" value="MOSC"/>
    <property type="match status" value="1"/>
</dbReference>
<dbReference type="PANTHER" id="PTHR14237">
    <property type="entry name" value="MOLYBDOPTERIN COFACTOR SULFURASE MOSC"/>
    <property type="match status" value="1"/>
</dbReference>
<dbReference type="SUPFAM" id="SSF141673">
    <property type="entry name" value="MOSC N-terminal domain-like"/>
    <property type="match status" value="1"/>
</dbReference>
<accession>A0ABZ1R0B1</accession>
<evidence type="ECO:0000313" key="3">
    <source>
        <dbReference type="Proteomes" id="UP001432071"/>
    </source>
</evidence>
<dbReference type="InterPro" id="IPR005303">
    <property type="entry name" value="MOCOS_middle"/>
</dbReference>
<dbReference type="InterPro" id="IPR011037">
    <property type="entry name" value="Pyrv_Knase-like_insert_dom_sf"/>
</dbReference>
<evidence type="ECO:0000259" key="1">
    <source>
        <dbReference type="PROSITE" id="PS51340"/>
    </source>
</evidence>
<dbReference type="Pfam" id="PF03476">
    <property type="entry name" value="MOSC_N"/>
    <property type="match status" value="1"/>
</dbReference>
<protein>
    <submittedName>
        <fullName evidence="2">MOSC domain-containing protein</fullName>
    </submittedName>
</protein>
<dbReference type="PROSITE" id="PS51340">
    <property type="entry name" value="MOSC"/>
    <property type="match status" value="1"/>
</dbReference>
<gene>
    <name evidence="2" type="ORF">OHT53_19955</name>
</gene>
<reference evidence="2" key="1">
    <citation type="submission" date="2022-10" db="EMBL/GenBank/DDBJ databases">
        <title>The complete genomes of actinobacterial strains from the NBC collection.</title>
        <authorList>
            <person name="Joergensen T.S."/>
            <person name="Alvarez Arevalo M."/>
            <person name="Sterndorff E.B."/>
            <person name="Faurdal D."/>
            <person name="Vuksanovic O."/>
            <person name="Mourched A.-S."/>
            <person name="Charusanti P."/>
            <person name="Shaw S."/>
            <person name="Blin K."/>
            <person name="Weber T."/>
        </authorList>
    </citation>
    <scope>NUCLEOTIDE SEQUENCE</scope>
    <source>
        <strain evidence="2">NBC_00302</strain>
    </source>
</reference>
<dbReference type="RefSeq" id="WP_328735581.1">
    <property type="nucleotide sequence ID" value="NZ_CP108038.1"/>
</dbReference>
<dbReference type="GeneID" id="93763294"/>
<evidence type="ECO:0000313" key="2">
    <source>
        <dbReference type="EMBL" id="WUN88210.1"/>
    </source>
</evidence>
<dbReference type="EMBL" id="CP108038">
    <property type="protein sequence ID" value="WUN88210.1"/>
    <property type="molecule type" value="Genomic_DNA"/>
</dbReference>
<dbReference type="InterPro" id="IPR005302">
    <property type="entry name" value="MoCF_Sase_C"/>
</dbReference>
<dbReference type="Gene3D" id="2.40.33.20">
    <property type="entry name" value="PK beta-barrel domain-like"/>
    <property type="match status" value="1"/>
</dbReference>
<feature type="domain" description="MOSC" evidence="1">
    <location>
        <begin position="112"/>
        <end position="268"/>
    </location>
</feature>
<dbReference type="Proteomes" id="UP001432071">
    <property type="component" value="Chromosome"/>
</dbReference>
<dbReference type="PANTHER" id="PTHR14237:SF19">
    <property type="entry name" value="MITOCHONDRIAL AMIDOXIME REDUCING COMPONENT 1"/>
    <property type="match status" value="1"/>
</dbReference>
<dbReference type="SUPFAM" id="SSF50800">
    <property type="entry name" value="PK beta-barrel domain-like"/>
    <property type="match status" value="1"/>
</dbReference>
<organism evidence="2 3">
    <name type="scientific">Streptomyces bobili</name>
    <dbReference type="NCBI Taxonomy" id="67280"/>
    <lineage>
        <taxon>Bacteria</taxon>
        <taxon>Bacillati</taxon>
        <taxon>Actinomycetota</taxon>
        <taxon>Actinomycetes</taxon>
        <taxon>Kitasatosporales</taxon>
        <taxon>Streptomycetaceae</taxon>
        <taxon>Streptomyces</taxon>
    </lineage>
</organism>
<name>A0ABZ1R0B1_9ACTN</name>
<sequence>MTATAGTAGTAEQSKVTELTYYPVKGCAGITLPAARLTPDGLTHDRAYVIVDEAGELRWQWGDPRLALITPHSVDDSGELTLRAPDRGDLRVDGKAQADRITDLPGRPYGAIDQGEEAAAWVTGVLGRPSRLLRVRKAPGGTTANHSRLHVVSRASLDRLNGHLAERGAVPLPMNRFRPNLVVDGWTTPHTEDTAARLLIGDTELALTELTVRCAITMVDQETGRRAGPEPLRTLADYRRAEDGIVFGAYFTVVREGKVTVGDAVEVAVEGMDA</sequence>
<keyword evidence="3" id="KW-1185">Reference proteome</keyword>